<dbReference type="Gene3D" id="1.25.40.10">
    <property type="entry name" value="Tetratricopeptide repeat domain"/>
    <property type="match status" value="1"/>
</dbReference>
<keyword evidence="3" id="KW-0804">Transcription</keyword>
<evidence type="ECO:0000256" key="1">
    <source>
        <dbReference type="ARBA" id="ARBA00023015"/>
    </source>
</evidence>
<dbReference type="Proteomes" id="UP000016033">
    <property type="component" value="Unassembled WGS sequence"/>
</dbReference>
<comment type="caution">
    <text evidence="5">The sequence shown here is derived from an EMBL/GenBank/DDBJ whole genome shotgun (WGS) entry which is preliminary data.</text>
</comment>
<evidence type="ECO:0000256" key="2">
    <source>
        <dbReference type="ARBA" id="ARBA00023125"/>
    </source>
</evidence>
<dbReference type="Gene3D" id="1.10.10.10">
    <property type="entry name" value="Winged helix-like DNA-binding domain superfamily/Winged helix DNA-binding domain"/>
    <property type="match status" value="1"/>
</dbReference>
<evidence type="ECO:0000313" key="5">
    <source>
        <dbReference type="EMBL" id="EQM74613.1"/>
    </source>
</evidence>
<sequence>MIDAVREALSPSDPALARAALRRNWLRLILESRTRELEQLCLAHPEPHDPHVLLIRACCRDLLGDSHGATFLRGQGMRIADDDFVVCFTELLLAADTLTKATVADRAREALTECGPDDDYPSALFLLGWTEVRLRRDLSGAIGLLRSASDEARLRGRPETYRLAQSNLAFALTHAGLFTAAEQTLDALPVSREPSDWDIFEGGLPQANRGTIAYWRGDYDEAIAHLEQAVDDGAPGNNFEALARLYLVMSIIALRREDRYFAAAGLLHGVSKDDKHGIPWDTLRRVISALLAHAEGHDDRARTIAAPALARPGAAVAHAVLAELYRVLEEPASAAQALRLAISGALPRYARASTLVTAAALRSTAGHGADAHEQLDRALESAAPERILTPFLSDDPLIGDLLIAHAHRGSRHDEFLGTILERRGELARRRTGVLTPRESEVLAYLRTTMTAEEISTRLGVAYPTVKTHIRSIYRKLGVTSRRGAVLTADAR</sequence>
<evidence type="ECO:0000313" key="6">
    <source>
        <dbReference type="Proteomes" id="UP000016033"/>
    </source>
</evidence>
<evidence type="ECO:0000256" key="3">
    <source>
        <dbReference type="ARBA" id="ARBA00023163"/>
    </source>
</evidence>
<evidence type="ECO:0000259" key="4">
    <source>
        <dbReference type="PROSITE" id="PS50043"/>
    </source>
</evidence>
<name>T5KIQ4_MICMQ</name>
<dbReference type="PRINTS" id="PR00038">
    <property type="entry name" value="HTHLUXR"/>
</dbReference>
<dbReference type="InterPro" id="IPR036388">
    <property type="entry name" value="WH-like_DNA-bd_sf"/>
</dbReference>
<dbReference type="PANTHER" id="PTHR44688:SF16">
    <property type="entry name" value="DNA-BINDING TRANSCRIPTIONAL ACTIVATOR DEVR_DOSR"/>
    <property type="match status" value="1"/>
</dbReference>
<gene>
    <name evidence="5" type="ORF">L687_03920</name>
</gene>
<dbReference type="SUPFAM" id="SSF46894">
    <property type="entry name" value="C-terminal effector domain of the bipartite response regulators"/>
    <property type="match status" value="1"/>
</dbReference>
<dbReference type="SMART" id="SM00421">
    <property type="entry name" value="HTH_LUXR"/>
    <property type="match status" value="1"/>
</dbReference>
<organism evidence="5 6">
    <name type="scientific">Microbacterium maritypicum MF109</name>
    <dbReference type="NCBI Taxonomy" id="1333857"/>
    <lineage>
        <taxon>Bacteria</taxon>
        <taxon>Bacillati</taxon>
        <taxon>Actinomycetota</taxon>
        <taxon>Actinomycetes</taxon>
        <taxon>Micrococcales</taxon>
        <taxon>Microbacteriaceae</taxon>
        <taxon>Microbacterium</taxon>
    </lineage>
</organism>
<dbReference type="GO" id="GO:0006355">
    <property type="term" value="P:regulation of DNA-templated transcription"/>
    <property type="evidence" value="ECO:0007669"/>
    <property type="project" value="InterPro"/>
</dbReference>
<dbReference type="InterPro" id="IPR011990">
    <property type="entry name" value="TPR-like_helical_dom_sf"/>
</dbReference>
<dbReference type="SUPFAM" id="SSF48452">
    <property type="entry name" value="TPR-like"/>
    <property type="match status" value="1"/>
</dbReference>
<dbReference type="EMBL" id="ATAO01000206">
    <property type="protein sequence ID" value="EQM74613.1"/>
    <property type="molecule type" value="Genomic_DNA"/>
</dbReference>
<accession>T5KIQ4</accession>
<feature type="domain" description="HTH luxR-type" evidence="4">
    <location>
        <begin position="427"/>
        <end position="491"/>
    </location>
</feature>
<dbReference type="AlphaFoldDB" id="T5KIQ4"/>
<dbReference type="InterPro" id="IPR000792">
    <property type="entry name" value="Tscrpt_reg_LuxR_C"/>
</dbReference>
<dbReference type="PATRIC" id="fig|1333857.3.peg.2766"/>
<dbReference type="GO" id="GO:0003677">
    <property type="term" value="F:DNA binding"/>
    <property type="evidence" value="ECO:0007669"/>
    <property type="project" value="UniProtKB-KW"/>
</dbReference>
<dbReference type="CDD" id="cd06170">
    <property type="entry name" value="LuxR_C_like"/>
    <property type="match status" value="1"/>
</dbReference>
<dbReference type="PANTHER" id="PTHR44688">
    <property type="entry name" value="DNA-BINDING TRANSCRIPTIONAL ACTIVATOR DEVR_DOSR"/>
    <property type="match status" value="1"/>
</dbReference>
<dbReference type="InterPro" id="IPR016032">
    <property type="entry name" value="Sig_transdc_resp-reg_C-effctor"/>
</dbReference>
<reference evidence="5 6" key="1">
    <citation type="journal article" date="2013" name="Genome Announc.">
        <title>Whole-genome sequences of five oyster-associated bacteria show potential for crude oil hydrocarbon degradation.</title>
        <authorList>
            <person name="Chauhan A."/>
            <person name="Green S."/>
            <person name="Pathak A."/>
            <person name="Thomas J."/>
            <person name="Venkatramanan R."/>
        </authorList>
    </citation>
    <scope>NUCLEOTIDE SEQUENCE [LARGE SCALE GENOMIC DNA]</scope>
    <source>
        <strain evidence="5 6">MF109</strain>
    </source>
</reference>
<keyword evidence="1" id="KW-0805">Transcription regulation</keyword>
<protein>
    <recommendedName>
        <fullName evidence="4">HTH luxR-type domain-containing protein</fullName>
    </recommendedName>
</protein>
<proteinExistence type="predicted"/>
<dbReference type="PROSITE" id="PS50043">
    <property type="entry name" value="HTH_LUXR_2"/>
    <property type="match status" value="1"/>
</dbReference>
<dbReference type="RefSeq" id="WP_021200704.1">
    <property type="nucleotide sequence ID" value="NZ_ATAO01000206.1"/>
</dbReference>
<keyword evidence="2" id="KW-0238">DNA-binding</keyword>
<dbReference type="Pfam" id="PF00196">
    <property type="entry name" value="GerE"/>
    <property type="match status" value="1"/>
</dbReference>